<dbReference type="OrthoDB" id="7056571at2"/>
<dbReference type="AlphaFoldDB" id="A0A143HBX9"/>
<dbReference type="SMART" id="SM00671">
    <property type="entry name" value="SEL1"/>
    <property type="match status" value="6"/>
</dbReference>
<dbReference type="Pfam" id="PF08238">
    <property type="entry name" value="Sel1"/>
    <property type="match status" value="6"/>
</dbReference>
<dbReference type="STRING" id="241244.ATY39_05285"/>
<accession>A0A143HBX9</accession>
<dbReference type="SUPFAM" id="SSF81901">
    <property type="entry name" value="HCP-like"/>
    <property type="match status" value="1"/>
</dbReference>
<reference evidence="2" key="2">
    <citation type="submission" date="2016-03" db="EMBL/GenBank/DDBJ databases">
        <authorList>
            <person name="Ploux O."/>
        </authorList>
    </citation>
    <scope>NUCLEOTIDE SEQUENCE [LARGE SCALE GENOMIC DNA]</scope>
    <source>
        <strain evidence="2">PP9</strain>
    </source>
</reference>
<dbReference type="KEGG" id="rst:ATY39_05285"/>
<dbReference type="InterPro" id="IPR052945">
    <property type="entry name" value="Mitotic_Regulator"/>
</dbReference>
<keyword evidence="2" id="KW-1185">Reference proteome</keyword>
<gene>
    <name evidence="1" type="ORF">ATY39_05285</name>
</gene>
<dbReference type="Gene3D" id="1.25.40.10">
    <property type="entry name" value="Tetratricopeptide repeat domain"/>
    <property type="match status" value="1"/>
</dbReference>
<evidence type="ECO:0000313" key="1">
    <source>
        <dbReference type="EMBL" id="AMW98919.1"/>
    </source>
</evidence>
<reference evidence="1 2" key="1">
    <citation type="journal article" date="2016" name="Genome Announc.">
        <title>Whole-Genome Sequence of Rummeliibacillus stabekisii Strain PP9 Isolated from Antarctic Soil.</title>
        <authorList>
            <person name="da Mota F.F."/>
            <person name="Vollu R.E."/>
            <person name="Jurelevicius D."/>
            <person name="Seldin L."/>
        </authorList>
    </citation>
    <scope>NUCLEOTIDE SEQUENCE [LARGE SCALE GENOMIC DNA]</scope>
    <source>
        <strain evidence="1 2">PP9</strain>
    </source>
</reference>
<protein>
    <recommendedName>
        <fullName evidence="3">Sel1 repeat family protein</fullName>
    </recommendedName>
</protein>
<dbReference type="Proteomes" id="UP000076021">
    <property type="component" value="Chromosome"/>
</dbReference>
<evidence type="ECO:0008006" key="3">
    <source>
        <dbReference type="Google" id="ProtNLM"/>
    </source>
</evidence>
<evidence type="ECO:0000313" key="2">
    <source>
        <dbReference type="Proteomes" id="UP000076021"/>
    </source>
</evidence>
<name>A0A143HBX9_9BACL</name>
<dbReference type="EMBL" id="CP014806">
    <property type="protein sequence ID" value="AMW98919.1"/>
    <property type="molecule type" value="Genomic_DNA"/>
</dbReference>
<dbReference type="InterPro" id="IPR006597">
    <property type="entry name" value="Sel1-like"/>
</dbReference>
<dbReference type="PANTHER" id="PTHR43628:SF1">
    <property type="entry name" value="CHITIN SYNTHASE REGULATORY FACTOR 2-RELATED"/>
    <property type="match status" value="1"/>
</dbReference>
<dbReference type="InterPro" id="IPR011990">
    <property type="entry name" value="TPR-like_helical_dom_sf"/>
</dbReference>
<sequence length="332" mass="38527">MNIEKLKQLIEIKDYQTILNNISQMELKECSLNELKEILASFKEESLDNNYILLFQQFIQMTVYDRKYSDIIHRDFLLLLEVFLEQKKTETNSYWNAKELQEACHLYQKAMKGDSESHLLLGQFYKTIRQDDWAFVWYEQAAAAGNLDAIYWLGNFYYDGVVVREDWEKTYLAYKEAALKGHADAMNNYADMYLRGEFVEKDEQRAFELFSIAADRGVAEAMYTLGYMYENGVGVDIDKTKSHHWFTQSALAGDVFAANRLGHEAFQNGDGVEAMGWYQLAADQQDVDGEFNLGFCYEAGIGTSVNFKKAKYWYQKAALQGDQEAREKLKLL</sequence>
<dbReference type="RefSeq" id="WP_066786857.1">
    <property type="nucleotide sequence ID" value="NZ_CP014806.1"/>
</dbReference>
<dbReference type="PANTHER" id="PTHR43628">
    <property type="entry name" value="ACTIVATOR OF C KINASE PROTEIN 1-RELATED"/>
    <property type="match status" value="1"/>
</dbReference>
<proteinExistence type="predicted"/>
<organism evidence="1 2">
    <name type="scientific">Rummeliibacillus stabekisii</name>
    <dbReference type="NCBI Taxonomy" id="241244"/>
    <lineage>
        <taxon>Bacteria</taxon>
        <taxon>Bacillati</taxon>
        <taxon>Bacillota</taxon>
        <taxon>Bacilli</taxon>
        <taxon>Bacillales</taxon>
        <taxon>Caryophanaceae</taxon>
        <taxon>Rummeliibacillus</taxon>
    </lineage>
</organism>